<dbReference type="Pfam" id="PF02613">
    <property type="entry name" value="Nitrate_red_del"/>
    <property type="match status" value="1"/>
</dbReference>
<sequence>MSDTSRRDRDWDALAADVDTDAAARAAVYEQIAATMTEPDADLYAALDDGRFGAELRELVGRTALDVSVPEVGTDDDYDTACARFNDLFHVGTGNGGPPVPPYETSYRDDVSWRDVNVDLARAYDYFGLEVDTETRDHHDHVRLELSFAAYLCRREAAVGDGAADARLDFHDRHLASFLDALADRVADEPGAGVYEPLLSFAAAFADRDRADLAGRAGP</sequence>
<dbReference type="InterPro" id="IPR020945">
    <property type="entry name" value="DMSO/NO3_reduct_chaperone"/>
</dbReference>
<keyword evidence="1" id="KW-0143">Chaperone</keyword>
<dbReference type="EMBL" id="CP159205">
    <property type="protein sequence ID" value="XCF18104.1"/>
    <property type="molecule type" value="Genomic_DNA"/>
</dbReference>
<dbReference type="GeneID" id="91110771"/>
<reference evidence="2" key="1">
    <citation type="submission" date="2024-06" db="EMBL/GenBank/DDBJ databases">
        <title>Genome Sequence of an extremely halophilic archaeon isolated from Permian era halite, Salado Formation, Carlsbad, New Mexico: Halobacterium sp. strain NMX12-1.</title>
        <authorList>
            <person name="Sotoa L."/>
            <person name="DasSarma P."/>
            <person name="Anton B.P."/>
            <person name="Vincze T."/>
            <person name="Verma I."/>
            <person name="Eralp B."/>
            <person name="Powers D.W."/>
            <person name="Dozier B.L."/>
            <person name="Roberts R.J."/>
            <person name="DasSarma S."/>
        </authorList>
    </citation>
    <scope>NUCLEOTIDE SEQUENCE</scope>
    <source>
        <strain evidence="2">NMX12-1</strain>
        <plasmid evidence="2">pNMX12-1_211</plasmid>
    </source>
</reference>
<dbReference type="AlphaFoldDB" id="A0AAU8CGG0"/>
<dbReference type="KEGG" id="hanx:ABSL23_16435"/>
<proteinExistence type="predicted"/>
<evidence type="ECO:0000256" key="1">
    <source>
        <dbReference type="ARBA" id="ARBA00023186"/>
    </source>
</evidence>
<protein>
    <submittedName>
        <fullName evidence="2">Molecular chaperone TorD family protein</fullName>
    </submittedName>
</protein>
<accession>A0AAU8CGG0</accession>
<dbReference type="SUPFAM" id="SSF89155">
    <property type="entry name" value="TorD-like"/>
    <property type="match status" value="1"/>
</dbReference>
<dbReference type="InterPro" id="IPR050289">
    <property type="entry name" value="TorD/DmsD_chaperones"/>
</dbReference>
<dbReference type="PANTHER" id="PTHR34227">
    <property type="entry name" value="CHAPERONE PROTEIN YCDY"/>
    <property type="match status" value="1"/>
</dbReference>
<dbReference type="Gene3D" id="1.10.3480.10">
    <property type="entry name" value="TorD-like"/>
    <property type="match status" value="1"/>
</dbReference>
<name>A0AAU8CGG0_9EURY</name>
<dbReference type="RefSeq" id="WP_353635437.1">
    <property type="nucleotide sequence ID" value="NZ_CP159205.1"/>
</dbReference>
<gene>
    <name evidence="2" type="ORF">ABSL23_16435</name>
</gene>
<dbReference type="InterPro" id="IPR036411">
    <property type="entry name" value="TorD-like_sf"/>
</dbReference>
<organism evidence="2">
    <name type="scientific">Halobacterium sp. NMX12-1</name>
    <dbReference type="NCBI Taxonomy" id="3166650"/>
    <lineage>
        <taxon>Archaea</taxon>
        <taxon>Methanobacteriati</taxon>
        <taxon>Methanobacteriota</taxon>
        <taxon>Stenosarchaea group</taxon>
        <taxon>Halobacteria</taxon>
        <taxon>Halobacteriales</taxon>
        <taxon>Halobacteriaceae</taxon>
        <taxon>Halobacterium</taxon>
    </lineage>
</organism>
<dbReference type="PANTHER" id="PTHR34227:SF1">
    <property type="entry name" value="DIMETHYL SULFOXIDE REDUCTASE CHAPERONE-RELATED"/>
    <property type="match status" value="1"/>
</dbReference>
<evidence type="ECO:0000313" key="2">
    <source>
        <dbReference type="EMBL" id="XCF18104.1"/>
    </source>
</evidence>
<geneLocation type="plasmid" evidence="2">
    <name>pNMX12-1_211</name>
</geneLocation>
<keyword evidence="2" id="KW-0614">Plasmid</keyword>